<keyword evidence="2" id="KW-1133">Transmembrane helix</keyword>
<name>A0A1W1VGG4_9DEIO</name>
<keyword evidence="2" id="KW-0472">Membrane</keyword>
<dbReference type="AlphaFoldDB" id="A0A1W1VGG4"/>
<dbReference type="STRING" id="695939.SAMN00790413_01467"/>
<protein>
    <submittedName>
        <fullName evidence="3">Uncharacterized protein</fullName>
    </submittedName>
</protein>
<feature type="transmembrane region" description="Helical" evidence="2">
    <location>
        <begin position="50"/>
        <end position="67"/>
    </location>
</feature>
<keyword evidence="4" id="KW-1185">Reference proteome</keyword>
<evidence type="ECO:0000256" key="1">
    <source>
        <dbReference type="SAM" id="MobiDB-lite"/>
    </source>
</evidence>
<gene>
    <name evidence="3" type="ORF">SAMN00790413_01467</name>
</gene>
<sequence length="194" mass="20291">MRYQGGMTNLPHPDPSTPETNRPLDAGMEGSGDGQELYPEHHRLDRRPRWAALAISGLAGAVTVTLLNEGARRALLHAPRMDVIGERALAGTLDAVGVKPPRGQALYGWTMAADIVSNALYYGLVGLGSREAALARGAGLGLAAGVGAVVLPEPMGLGRQPGARNPRTPLLTTAWYLAGGLAAAATYRRLTRAP</sequence>
<organism evidence="3 4">
    <name type="scientific">Deinococcus hopiensis KR-140</name>
    <dbReference type="NCBI Taxonomy" id="695939"/>
    <lineage>
        <taxon>Bacteria</taxon>
        <taxon>Thermotogati</taxon>
        <taxon>Deinococcota</taxon>
        <taxon>Deinococci</taxon>
        <taxon>Deinococcales</taxon>
        <taxon>Deinococcaceae</taxon>
        <taxon>Deinococcus</taxon>
    </lineage>
</organism>
<evidence type="ECO:0000313" key="3">
    <source>
        <dbReference type="EMBL" id="SMB92161.1"/>
    </source>
</evidence>
<proteinExistence type="predicted"/>
<keyword evidence="2" id="KW-0812">Transmembrane</keyword>
<evidence type="ECO:0000313" key="4">
    <source>
        <dbReference type="Proteomes" id="UP000192582"/>
    </source>
</evidence>
<feature type="region of interest" description="Disordered" evidence="1">
    <location>
        <begin position="1"/>
        <end position="34"/>
    </location>
</feature>
<reference evidence="3 4" key="1">
    <citation type="submission" date="2017-04" db="EMBL/GenBank/DDBJ databases">
        <authorList>
            <person name="Afonso C.L."/>
            <person name="Miller P.J."/>
            <person name="Scott M.A."/>
            <person name="Spackman E."/>
            <person name="Goraichik I."/>
            <person name="Dimitrov K.M."/>
            <person name="Suarez D.L."/>
            <person name="Swayne D.E."/>
        </authorList>
    </citation>
    <scope>NUCLEOTIDE SEQUENCE [LARGE SCALE GENOMIC DNA]</scope>
    <source>
        <strain evidence="3 4">KR-140</strain>
    </source>
</reference>
<feature type="transmembrane region" description="Helical" evidence="2">
    <location>
        <begin position="106"/>
        <end position="125"/>
    </location>
</feature>
<accession>A0A1W1VGG4</accession>
<feature type="transmembrane region" description="Helical" evidence="2">
    <location>
        <begin position="170"/>
        <end position="187"/>
    </location>
</feature>
<dbReference type="EMBL" id="FWWU01000009">
    <property type="protein sequence ID" value="SMB92161.1"/>
    <property type="molecule type" value="Genomic_DNA"/>
</dbReference>
<evidence type="ECO:0000256" key="2">
    <source>
        <dbReference type="SAM" id="Phobius"/>
    </source>
</evidence>
<feature type="transmembrane region" description="Helical" evidence="2">
    <location>
        <begin position="132"/>
        <end position="150"/>
    </location>
</feature>
<dbReference type="Proteomes" id="UP000192582">
    <property type="component" value="Unassembled WGS sequence"/>
</dbReference>